<reference evidence="6 7" key="1">
    <citation type="submission" date="2020-03" db="EMBL/GenBank/DDBJ databases">
        <title>Sequencing the genomes of 1000 actinobacteria strains.</title>
        <authorList>
            <person name="Klenk H.-P."/>
        </authorList>
    </citation>
    <scope>NUCLEOTIDE SEQUENCE [LARGE SCALE GENOMIC DNA]</scope>
    <source>
        <strain evidence="6 7">DSM 45685</strain>
    </source>
</reference>
<feature type="transmembrane region" description="Helical" evidence="4">
    <location>
        <begin position="45"/>
        <end position="65"/>
    </location>
</feature>
<dbReference type="AlphaFoldDB" id="A0A7X5US89"/>
<dbReference type="GO" id="GO:0000160">
    <property type="term" value="P:phosphorelay signal transduction system"/>
    <property type="evidence" value="ECO:0007669"/>
    <property type="project" value="UniProtKB-KW"/>
</dbReference>
<evidence type="ECO:0000313" key="7">
    <source>
        <dbReference type="Proteomes" id="UP000545493"/>
    </source>
</evidence>
<dbReference type="Proteomes" id="UP000545493">
    <property type="component" value="Unassembled WGS sequence"/>
</dbReference>
<keyword evidence="4" id="KW-0472">Membrane</keyword>
<gene>
    <name evidence="6" type="ORF">FHU38_003544</name>
</gene>
<keyword evidence="4" id="KW-1133">Transmembrane helix</keyword>
<protein>
    <submittedName>
        <fullName evidence="6">Signal transduction histidine kinase</fullName>
    </submittedName>
</protein>
<evidence type="ECO:0000256" key="2">
    <source>
        <dbReference type="ARBA" id="ARBA00022777"/>
    </source>
</evidence>
<keyword evidence="3" id="KW-0902">Two-component regulatory system</keyword>
<feature type="transmembrane region" description="Helical" evidence="4">
    <location>
        <begin position="21"/>
        <end position="39"/>
    </location>
</feature>
<evidence type="ECO:0000259" key="5">
    <source>
        <dbReference type="Pfam" id="PF02518"/>
    </source>
</evidence>
<comment type="caution">
    <text evidence="6">The sequence shown here is derived from an EMBL/GenBank/DDBJ whole genome shotgun (WGS) entry which is preliminary data.</text>
</comment>
<dbReference type="SUPFAM" id="SSF55874">
    <property type="entry name" value="ATPase domain of HSP90 chaperone/DNA topoisomerase II/histidine kinase"/>
    <property type="match status" value="1"/>
</dbReference>
<accession>A0A7X5US89</accession>
<feature type="transmembrane region" description="Helical" evidence="4">
    <location>
        <begin position="77"/>
        <end position="97"/>
    </location>
</feature>
<dbReference type="Pfam" id="PF02518">
    <property type="entry name" value="HATPase_c"/>
    <property type="match status" value="1"/>
</dbReference>
<sequence>MTREAGDSARLLWRFGRRYAAALRIATLVPIATIALLRVSPERFVPTAAVVAVAAAWTCGYGWWLLAASGRTGPLPVALDTTVLLAASSSVFFTGALEDTNAGWLRLLVTFACVTCQWHTSWAAGAAMAVAVDGGQLAILAVAGANAAAVRALAWALVGAALSRMAWVLVERAARRADRIAAEAERTRREAVVSEAVRAEERELANALHDTAATTLLMVGMGQVSTDSGWLAAQARRDLDRLRSDATQAPERADLMELLRANVEAVQLTADISGPDSLPLPHDLARAIADAAGEALRNARRHAGTDRVALRLSGDAAALRLDIADEGIGFAPAGVPPTRRGLRQSIQDRMRLAGGSATITSAPGRGTLVRLKWPADHD</sequence>
<evidence type="ECO:0000256" key="1">
    <source>
        <dbReference type="ARBA" id="ARBA00022679"/>
    </source>
</evidence>
<keyword evidence="7" id="KW-1185">Reference proteome</keyword>
<dbReference type="EMBL" id="JAAOYM010000001">
    <property type="protein sequence ID" value="NIJ13200.1"/>
    <property type="molecule type" value="Genomic_DNA"/>
</dbReference>
<evidence type="ECO:0000256" key="4">
    <source>
        <dbReference type="SAM" id="Phobius"/>
    </source>
</evidence>
<dbReference type="Gene3D" id="3.30.565.10">
    <property type="entry name" value="Histidine kinase-like ATPase, C-terminal domain"/>
    <property type="match status" value="1"/>
</dbReference>
<organism evidence="6 7">
    <name type="scientific">Saccharomonospora amisosensis</name>
    <dbReference type="NCBI Taxonomy" id="1128677"/>
    <lineage>
        <taxon>Bacteria</taxon>
        <taxon>Bacillati</taxon>
        <taxon>Actinomycetota</taxon>
        <taxon>Actinomycetes</taxon>
        <taxon>Pseudonocardiales</taxon>
        <taxon>Pseudonocardiaceae</taxon>
        <taxon>Saccharomonospora</taxon>
    </lineage>
</organism>
<name>A0A7X5US89_9PSEU</name>
<dbReference type="GO" id="GO:0016301">
    <property type="term" value="F:kinase activity"/>
    <property type="evidence" value="ECO:0007669"/>
    <property type="project" value="UniProtKB-KW"/>
</dbReference>
<dbReference type="RefSeq" id="WP_167172818.1">
    <property type="nucleotide sequence ID" value="NZ_JAAOYM010000001.1"/>
</dbReference>
<proteinExistence type="predicted"/>
<dbReference type="InterPro" id="IPR050482">
    <property type="entry name" value="Sensor_HK_TwoCompSys"/>
</dbReference>
<dbReference type="InterPro" id="IPR036890">
    <property type="entry name" value="HATPase_C_sf"/>
</dbReference>
<evidence type="ECO:0000256" key="3">
    <source>
        <dbReference type="ARBA" id="ARBA00023012"/>
    </source>
</evidence>
<keyword evidence="2 6" id="KW-0418">Kinase</keyword>
<feature type="domain" description="Histidine kinase/HSP90-like ATPase" evidence="5">
    <location>
        <begin position="288"/>
        <end position="376"/>
    </location>
</feature>
<dbReference type="CDD" id="cd16917">
    <property type="entry name" value="HATPase_UhpB-NarQ-NarX-like"/>
    <property type="match status" value="1"/>
</dbReference>
<evidence type="ECO:0000313" key="6">
    <source>
        <dbReference type="EMBL" id="NIJ13200.1"/>
    </source>
</evidence>
<dbReference type="PANTHER" id="PTHR24421:SF61">
    <property type="entry name" value="OXYGEN SENSOR HISTIDINE KINASE NREB"/>
    <property type="match status" value="1"/>
</dbReference>
<dbReference type="InterPro" id="IPR003594">
    <property type="entry name" value="HATPase_dom"/>
</dbReference>
<keyword evidence="1" id="KW-0808">Transferase</keyword>
<dbReference type="PANTHER" id="PTHR24421">
    <property type="entry name" value="NITRATE/NITRITE SENSOR PROTEIN NARX-RELATED"/>
    <property type="match status" value="1"/>
</dbReference>
<keyword evidence="4" id="KW-0812">Transmembrane</keyword>